<sequence>MRSTFTAMTVVLLSGLAATAAPAAQKAEAAATPAAQSDLCPGNLSNGARKPLIDLKAAVDAKDAAAYATAHAAARAAAKKPDDRCILAQLELSNAANASNFTAASAAVDALQASGVANTSRLTTIINNIGKNQYNGKDYAGATQSFEKAIKLAPNDPENYMLLAETKTKMGQSAAALGYYQKAAELGKAGGAKLSEDYLKRAVAVSYQSKSPQTADLARQWVAAYPTSKNWRDAIKVYADQSGIAPSELLDLWRLQRATKSLAGEGDYARYALSATNKGLGGEAKAVLEEGFASNSISRSSSVISSLYKQASANLAGDRASLGPAATKALAGTAVKPLMTTADALYGYGDYAKAAELYRAAATKPGADVPLANLRLGAALTMAGDKAGAKAALEAVTGPKAEQAKFWLVYLTQRP</sequence>
<keyword evidence="4" id="KW-1185">Reference proteome</keyword>
<dbReference type="InterPro" id="IPR011990">
    <property type="entry name" value="TPR-like_helical_dom_sf"/>
</dbReference>
<keyword evidence="1" id="KW-0802">TPR repeat</keyword>
<reference evidence="3 4" key="1">
    <citation type="submission" date="2020-08" db="EMBL/GenBank/DDBJ databases">
        <title>Genome sequence of Sphingomonas rhizophila KACC 19189T.</title>
        <authorList>
            <person name="Hyun D.-W."/>
            <person name="Bae J.-W."/>
        </authorList>
    </citation>
    <scope>NUCLEOTIDE SEQUENCE [LARGE SCALE GENOMIC DNA]</scope>
    <source>
        <strain evidence="3 4">KACC 19189</strain>
    </source>
</reference>
<evidence type="ECO:0000313" key="4">
    <source>
        <dbReference type="Proteomes" id="UP000515955"/>
    </source>
</evidence>
<gene>
    <name evidence="3" type="ORF">H9L12_04775</name>
</gene>
<organism evidence="3 4">
    <name type="scientific">Sphingomonas rhizophila</name>
    <dbReference type="NCBI Taxonomy" id="2071607"/>
    <lineage>
        <taxon>Bacteria</taxon>
        <taxon>Pseudomonadati</taxon>
        <taxon>Pseudomonadota</taxon>
        <taxon>Alphaproteobacteria</taxon>
        <taxon>Sphingomonadales</taxon>
        <taxon>Sphingomonadaceae</taxon>
        <taxon>Sphingomonas</taxon>
    </lineage>
</organism>
<dbReference type="SUPFAM" id="SSF48452">
    <property type="entry name" value="TPR-like"/>
    <property type="match status" value="1"/>
</dbReference>
<feature type="chain" id="PRO_5028861165" evidence="2">
    <location>
        <begin position="24"/>
        <end position="415"/>
    </location>
</feature>
<dbReference type="AlphaFoldDB" id="A0A7G9SDC9"/>
<evidence type="ECO:0000313" key="3">
    <source>
        <dbReference type="EMBL" id="QNN65854.1"/>
    </source>
</evidence>
<protein>
    <submittedName>
        <fullName evidence="3">Uncharacterized protein</fullName>
    </submittedName>
</protein>
<dbReference type="InterPro" id="IPR019734">
    <property type="entry name" value="TPR_rpt"/>
</dbReference>
<feature type="repeat" description="TPR" evidence="1">
    <location>
        <begin position="123"/>
        <end position="156"/>
    </location>
</feature>
<dbReference type="Gene3D" id="1.25.40.10">
    <property type="entry name" value="Tetratricopeptide repeat domain"/>
    <property type="match status" value="1"/>
</dbReference>
<dbReference type="KEGG" id="srhi:H9L12_04775"/>
<dbReference type="SMART" id="SM00028">
    <property type="entry name" value="TPR"/>
    <property type="match status" value="3"/>
</dbReference>
<name>A0A7G9SDC9_9SPHN</name>
<evidence type="ECO:0000256" key="2">
    <source>
        <dbReference type="SAM" id="SignalP"/>
    </source>
</evidence>
<dbReference type="RefSeq" id="WP_187542839.1">
    <property type="nucleotide sequence ID" value="NZ_CP060717.1"/>
</dbReference>
<accession>A0A7G9SDC9</accession>
<dbReference type="PROSITE" id="PS50005">
    <property type="entry name" value="TPR"/>
    <property type="match status" value="1"/>
</dbReference>
<dbReference type="Proteomes" id="UP000515955">
    <property type="component" value="Chromosome"/>
</dbReference>
<proteinExistence type="predicted"/>
<feature type="signal peptide" evidence="2">
    <location>
        <begin position="1"/>
        <end position="23"/>
    </location>
</feature>
<keyword evidence="2" id="KW-0732">Signal</keyword>
<evidence type="ECO:0000256" key="1">
    <source>
        <dbReference type="PROSITE-ProRule" id="PRU00339"/>
    </source>
</evidence>
<dbReference type="EMBL" id="CP060717">
    <property type="protein sequence ID" value="QNN65854.1"/>
    <property type="molecule type" value="Genomic_DNA"/>
</dbReference>